<evidence type="ECO:0000313" key="3">
    <source>
        <dbReference type="EMBL" id="KAJ2934605.1"/>
    </source>
</evidence>
<dbReference type="Proteomes" id="UP001140091">
    <property type="component" value="Unassembled WGS sequence"/>
</dbReference>
<dbReference type="PANTHER" id="PTHR34391:SF2">
    <property type="entry name" value="TRP C-TERMINAL DOMAIN-CONTAINING PROTEIN"/>
    <property type="match status" value="1"/>
</dbReference>
<proteinExistence type="predicted"/>
<feature type="transmembrane region" description="Helical" evidence="2">
    <location>
        <begin position="87"/>
        <end position="108"/>
    </location>
</feature>
<dbReference type="PANTHER" id="PTHR34391">
    <property type="entry name" value="UPF0658 GOLGI APPARATUS MEMBRANE PROTEIN C1952.10C-RELATED"/>
    <property type="match status" value="1"/>
</dbReference>
<dbReference type="EMBL" id="JANBPK010000714">
    <property type="protein sequence ID" value="KAJ2934605.1"/>
    <property type="molecule type" value="Genomic_DNA"/>
</dbReference>
<sequence length="520" mass="57024">MFETHPARNEINRNAAGIADDKVVQMHEMVEVGEVNAMNGSGFGFSDDLEPIPPGLECALDDAPRLESLTRIKLVYDRIALTRYTTAYLFFTLVTCLVLCALQGVLLYDNPQAANILTDVVDEAQVPPHIAMVMSDHLQVYARATFSRVGASPIIHRMYKLVLFFSVGLHLASFFTLVSATLWIAKIVRGSYAVFAEHRTLYLIGFVVVLLAEIPWLFYGWICVRKECKIRFGVFLFLSAVLIAISSVLFSSNLYRCIFTSWSFFATVTVTAFVLLVLTAAMGVLCYFNYGKGLAHYLKVTDALEGSDFTPVYFPRGDDDEKGGLGESQLMSKYYETDIKIDIVNDDIERNSTEKKPSQPPVSFSFATFRVNDGIGKKRGSSIYSNKTEGPIILSASPPLLSDLSSLTTYARTIKRLTKANGRKSKDQASLTEESSLGSPTASYEGSTEEGRPPLRVVNATPRQSTVLVKKPPRAAGAGIKPLITAGTADAQTVRIPSLNSVSTFRPFSGIGIYGEPGVD</sequence>
<dbReference type="AlphaFoldDB" id="A0A9W8JH85"/>
<keyword evidence="4" id="KW-1185">Reference proteome</keyword>
<feature type="transmembrane region" description="Helical" evidence="2">
    <location>
        <begin position="200"/>
        <end position="222"/>
    </location>
</feature>
<feature type="compositionally biased region" description="Polar residues" evidence="1">
    <location>
        <begin position="428"/>
        <end position="446"/>
    </location>
</feature>
<protein>
    <submittedName>
        <fullName evidence="3">Uncharacterized protein</fullName>
    </submittedName>
</protein>
<organism evidence="3 4">
    <name type="scientific">Candolleomyces eurysporus</name>
    <dbReference type="NCBI Taxonomy" id="2828524"/>
    <lineage>
        <taxon>Eukaryota</taxon>
        <taxon>Fungi</taxon>
        <taxon>Dikarya</taxon>
        <taxon>Basidiomycota</taxon>
        <taxon>Agaricomycotina</taxon>
        <taxon>Agaricomycetes</taxon>
        <taxon>Agaricomycetidae</taxon>
        <taxon>Agaricales</taxon>
        <taxon>Agaricineae</taxon>
        <taxon>Psathyrellaceae</taxon>
        <taxon>Candolleomyces</taxon>
    </lineage>
</organism>
<evidence type="ECO:0000313" key="4">
    <source>
        <dbReference type="Proteomes" id="UP001140091"/>
    </source>
</evidence>
<dbReference type="OrthoDB" id="2684482at2759"/>
<dbReference type="InterPro" id="IPR040410">
    <property type="entry name" value="UPF0658_Golgi"/>
</dbReference>
<feature type="region of interest" description="Disordered" evidence="1">
    <location>
        <begin position="419"/>
        <end position="456"/>
    </location>
</feature>
<keyword evidence="2" id="KW-0472">Membrane</keyword>
<accession>A0A9W8JH85</accession>
<evidence type="ECO:0000256" key="2">
    <source>
        <dbReference type="SAM" id="Phobius"/>
    </source>
</evidence>
<evidence type="ECO:0000256" key="1">
    <source>
        <dbReference type="SAM" id="MobiDB-lite"/>
    </source>
</evidence>
<dbReference type="GO" id="GO:0005794">
    <property type="term" value="C:Golgi apparatus"/>
    <property type="evidence" value="ECO:0007669"/>
    <property type="project" value="TreeGrafter"/>
</dbReference>
<reference evidence="3" key="1">
    <citation type="submission" date="2022-06" db="EMBL/GenBank/DDBJ databases">
        <title>Genome Sequence of Candolleomyces eurysporus.</title>
        <authorList>
            <person name="Buettner E."/>
        </authorList>
    </citation>
    <scope>NUCLEOTIDE SEQUENCE</scope>
    <source>
        <strain evidence="3">VTCC 930004</strain>
    </source>
</reference>
<name>A0A9W8JH85_9AGAR</name>
<comment type="caution">
    <text evidence="3">The sequence shown here is derived from an EMBL/GenBank/DDBJ whole genome shotgun (WGS) entry which is preliminary data.</text>
</comment>
<keyword evidence="2" id="KW-1133">Transmembrane helix</keyword>
<feature type="transmembrane region" description="Helical" evidence="2">
    <location>
        <begin position="234"/>
        <end position="252"/>
    </location>
</feature>
<gene>
    <name evidence="3" type="ORF">H1R20_g2481</name>
</gene>
<feature type="transmembrane region" description="Helical" evidence="2">
    <location>
        <begin position="161"/>
        <end position="185"/>
    </location>
</feature>
<keyword evidence="2" id="KW-0812">Transmembrane</keyword>
<feature type="transmembrane region" description="Helical" evidence="2">
    <location>
        <begin position="264"/>
        <end position="290"/>
    </location>
</feature>
<feature type="non-terminal residue" evidence="3">
    <location>
        <position position="520"/>
    </location>
</feature>